<accession>A0A9X4BKA8</accession>
<dbReference type="Pfam" id="PF13400">
    <property type="entry name" value="Tad"/>
    <property type="match status" value="1"/>
</dbReference>
<gene>
    <name evidence="2" type="ORF">OD750_025815</name>
</gene>
<sequence>MKFYKFQRGNATLLTLFVFAVAGLAVFGLFNVGQQTTGKVRLQTVSDAAAYSVGTVVARDLNFKAYTNRAMVANQIAIAQIVGLASWAQMFNRAATNLSYVATALSWIPVAGQIILTISRALERGSAIVNNAIDRAAPALVMAEEVLITALAEAQRAFHVVTVAMAKDTLSTVVEQSDSDIDTGALWSNAIFWGAFVRTWEGRQERYEAQRVGDNSRTGIDNRERTAEFRDVTKASGDRFVNGRTYSWLPAITIPFLLKIRMEKYGGSEMMPGRTPSNRNNYQWTAMDSVGIEIGTWRCGFSGCGFRSYDEVLPIGWGAAHALVTNSSYFNYQQYRRDRNLWGQGTWRLPITSSLGAAEEGNNNLRKTDGLRPFYDLKDKGRVADDYLNLQVLLFKRGDKMRTMATVAANNPNYVVAPGLNVEEKGGMAGNTMGALAKAGVYFYRPNEGDFIRPDRKREYGNLYNPYWQVRLMPTSNAERTAALAVAQF</sequence>
<protein>
    <submittedName>
        <fullName evidence="2">Tad domain-containing protein</fullName>
    </submittedName>
</protein>
<proteinExistence type="predicted"/>
<feature type="domain" description="Putative Flp pilus-assembly TadG-like N-terminal" evidence="1">
    <location>
        <begin position="9"/>
        <end position="53"/>
    </location>
</feature>
<evidence type="ECO:0000259" key="1">
    <source>
        <dbReference type="Pfam" id="PF13400"/>
    </source>
</evidence>
<dbReference type="EMBL" id="JAOVZO020000023">
    <property type="protein sequence ID" value="MDC8015956.1"/>
    <property type="molecule type" value="Genomic_DNA"/>
</dbReference>
<evidence type="ECO:0000313" key="3">
    <source>
        <dbReference type="Proteomes" id="UP001139971"/>
    </source>
</evidence>
<keyword evidence="3" id="KW-1185">Reference proteome</keyword>
<dbReference type="RefSeq" id="WP_263543587.1">
    <property type="nucleotide sequence ID" value="NZ_JAOVZO020000023.1"/>
</dbReference>
<name>A0A9X4BKA8_9GAMM</name>
<dbReference type="Proteomes" id="UP001139971">
    <property type="component" value="Unassembled WGS sequence"/>
</dbReference>
<evidence type="ECO:0000313" key="2">
    <source>
        <dbReference type="EMBL" id="MDC8015956.1"/>
    </source>
</evidence>
<reference evidence="2" key="1">
    <citation type="submission" date="2023-02" db="EMBL/GenBank/DDBJ databases">
        <title>Tahibacter soli sp. nov. isolated from soil.</title>
        <authorList>
            <person name="Baek J.H."/>
            <person name="Lee J.K."/>
            <person name="Choi D.G."/>
            <person name="Jeon C.O."/>
        </authorList>
    </citation>
    <scope>NUCLEOTIDE SEQUENCE</scope>
    <source>
        <strain evidence="2">BL</strain>
    </source>
</reference>
<organism evidence="2 3">
    <name type="scientific">Tahibacter soli</name>
    <dbReference type="NCBI Taxonomy" id="2983605"/>
    <lineage>
        <taxon>Bacteria</taxon>
        <taxon>Pseudomonadati</taxon>
        <taxon>Pseudomonadota</taxon>
        <taxon>Gammaproteobacteria</taxon>
        <taxon>Lysobacterales</taxon>
        <taxon>Rhodanobacteraceae</taxon>
        <taxon>Tahibacter</taxon>
    </lineage>
</organism>
<dbReference type="InterPro" id="IPR028087">
    <property type="entry name" value="Tad_N"/>
</dbReference>
<comment type="caution">
    <text evidence="2">The sequence shown here is derived from an EMBL/GenBank/DDBJ whole genome shotgun (WGS) entry which is preliminary data.</text>
</comment>
<dbReference type="AlphaFoldDB" id="A0A9X4BKA8"/>